<dbReference type="AlphaFoldDB" id="A0A6G0TFB9"/>
<dbReference type="Proteomes" id="UP000475862">
    <property type="component" value="Unassembled WGS sequence"/>
</dbReference>
<proteinExistence type="predicted"/>
<feature type="region of interest" description="Disordered" evidence="1">
    <location>
        <begin position="1"/>
        <end position="22"/>
    </location>
</feature>
<name>A0A6G0TFB9_APHGL</name>
<dbReference type="OrthoDB" id="10660773at2759"/>
<protein>
    <submittedName>
        <fullName evidence="2">Uncharacterized protein</fullName>
    </submittedName>
</protein>
<gene>
    <name evidence="2" type="ORF">AGLY_010144</name>
</gene>
<feature type="compositionally biased region" description="Polar residues" evidence="1">
    <location>
        <begin position="184"/>
        <end position="209"/>
    </location>
</feature>
<feature type="region of interest" description="Disordered" evidence="1">
    <location>
        <begin position="93"/>
        <end position="124"/>
    </location>
</feature>
<sequence length="419" mass="46938">MKSTTKNEKLTGNSDNLGPAVGSMWCASQRSIRSKCSTTGNAQMKMKTGTCIGDTTVTDFMKNGPLVEESSRLSQLFDQIRSAIIQSNLEKMNRSSATALDSDDDSFDDDDNNEWPHRSPSVRQSIMSHSAEIRFDPAEEIVAVKTRYIREGSLDTSSTESRSVVVWSLDLEQPWPSDKEWSCWSDSELPSPSNSDLRSTSHSELNWSTDSEQLEKPNLVRAWLSNSELRSTSHSESIWSSDYEQSEPSQLIRTWRSDLDQSSRSQLEWEWSTDDERLSSSALKNMWLSDSDLRSASYSTLNSSRDKIILFGTLDVKEQSLSDSSELSLSSHSLMITTSAENRMISFRDEMNEVIIYEEEQSETVNDAVETAGNDTAELTVEVTTPKRRTFLTTIGKWILKAGRKLCCCGGGGGGRNRN</sequence>
<feature type="region of interest" description="Disordered" evidence="1">
    <location>
        <begin position="176"/>
        <end position="209"/>
    </location>
</feature>
<evidence type="ECO:0000313" key="2">
    <source>
        <dbReference type="EMBL" id="KAE9531942.1"/>
    </source>
</evidence>
<feature type="compositionally biased region" description="Acidic residues" evidence="1">
    <location>
        <begin position="101"/>
        <end position="113"/>
    </location>
</feature>
<dbReference type="EMBL" id="VYZN01000040">
    <property type="protein sequence ID" value="KAE9531942.1"/>
    <property type="molecule type" value="Genomic_DNA"/>
</dbReference>
<evidence type="ECO:0000256" key="1">
    <source>
        <dbReference type="SAM" id="MobiDB-lite"/>
    </source>
</evidence>
<reference evidence="2 3" key="1">
    <citation type="submission" date="2019-08" db="EMBL/GenBank/DDBJ databases">
        <title>The genome of the soybean aphid Biotype 1, its phylome, world population structure and adaptation to the North American continent.</title>
        <authorList>
            <person name="Giordano R."/>
            <person name="Donthu R.K."/>
            <person name="Hernandez A.G."/>
            <person name="Wright C.L."/>
            <person name="Zimin A.V."/>
        </authorList>
    </citation>
    <scope>NUCLEOTIDE SEQUENCE [LARGE SCALE GENOMIC DNA]</scope>
    <source>
        <tissue evidence="2">Whole aphids</tissue>
    </source>
</reference>
<organism evidence="2 3">
    <name type="scientific">Aphis glycines</name>
    <name type="common">Soybean aphid</name>
    <dbReference type="NCBI Taxonomy" id="307491"/>
    <lineage>
        <taxon>Eukaryota</taxon>
        <taxon>Metazoa</taxon>
        <taxon>Ecdysozoa</taxon>
        <taxon>Arthropoda</taxon>
        <taxon>Hexapoda</taxon>
        <taxon>Insecta</taxon>
        <taxon>Pterygota</taxon>
        <taxon>Neoptera</taxon>
        <taxon>Paraneoptera</taxon>
        <taxon>Hemiptera</taxon>
        <taxon>Sternorrhyncha</taxon>
        <taxon>Aphidomorpha</taxon>
        <taxon>Aphidoidea</taxon>
        <taxon>Aphididae</taxon>
        <taxon>Aphidini</taxon>
        <taxon>Aphis</taxon>
        <taxon>Aphis</taxon>
    </lineage>
</organism>
<evidence type="ECO:0000313" key="3">
    <source>
        <dbReference type="Proteomes" id="UP000475862"/>
    </source>
</evidence>
<keyword evidence="3" id="KW-1185">Reference proteome</keyword>
<comment type="caution">
    <text evidence="2">The sequence shown here is derived from an EMBL/GenBank/DDBJ whole genome shotgun (WGS) entry which is preliminary data.</text>
</comment>
<accession>A0A6G0TFB9</accession>